<dbReference type="GO" id="GO:0004853">
    <property type="term" value="F:uroporphyrinogen decarboxylase activity"/>
    <property type="evidence" value="ECO:0007669"/>
    <property type="project" value="InterPro"/>
</dbReference>
<dbReference type="OrthoDB" id="7375127at2"/>
<dbReference type="PANTHER" id="PTHR47099:SF1">
    <property type="entry name" value="METHYLCOBAMIDE:COM METHYLTRANSFERASE MTBA"/>
    <property type="match status" value="1"/>
</dbReference>
<proteinExistence type="predicted"/>
<protein>
    <submittedName>
        <fullName evidence="2">Uroporphyrinogen III decarboxylase</fullName>
    </submittedName>
</protein>
<keyword evidence="3" id="KW-1185">Reference proteome</keyword>
<evidence type="ECO:0000313" key="2">
    <source>
        <dbReference type="EMBL" id="AXY26076.1"/>
    </source>
</evidence>
<dbReference type="RefSeq" id="WP_118990973.1">
    <property type="nucleotide sequence ID" value="NZ_CP023434.1"/>
</dbReference>
<dbReference type="InterPro" id="IPR052024">
    <property type="entry name" value="Methanogen_methyltrans"/>
</dbReference>
<gene>
    <name evidence="2" type="ORF">CL176_08725</name>
</gene>
<dbReference type="EMBL" id="CP023434">
    <property type="protein sequence ID" value="AXY26076.1"/>
    <property type="molecule type" value="Genomic_DNA"/>
</dbReference>
<evidence type="ECO:0000259" key="1">
    <source>
        <dbReference type="Pfam" id="PF01208"/>
    </source>
</evidence>
<feature type="domain" description="Uroporphyrinogen decarboxylase (URO-D)" evidence="1">
    <location>
        <begin position="131"/>
        <end position="314"/>
    </location>
</feature>
<dbReference type="KEGG" id="abae:CL176_08725"/>
<dbReference type="GO" id="GO:0006779">
    <property type="term" value="P:porphyrin-containing compound biosynthetic process"/>
    <property type="evidence" value="ECO:0007669"/>
    <property type="project" value="InterPro"/>
</dbReference>
<organism evidence="2 3">
    <name type="scientific">Suicoccus acidiformans</name>
    <dbReference type="NCBI Taxonomy" id="2036206"/>
    <lineage>
        <taxon>Bacteria</taxon>
        <taxon>Bacillati</taxon>
        <taxon>Bacillota</taxon>
        <taxon>Bacilli</taxon>
        <taxon>Lactobacillales</taxon>
        <taxon>Aerococcaceae</taxon>
        <taxon>Suicoccus</taxon>
    </lineage>
</organism>
<dbReference type="SUPFAM" id="SSF51726">
    <property type="entry name" value="UROD/MetE-like"/>
    <property type="match status" value="1"/>
</dbReference>
<dbReference type="Proteomes" id="UP000263232">
    <property type="component" value="Chromosome"/>
</dbReference>
<dbReference type="InterPro" id="IPR000257">
    <property type="entry name" value="Uroporphyrinogen_deCOase"/>
</dbReference>
<dbReference type="InterPro" id="IPR038071">
    <property type="entry name" value="UROD/MetE-like_sf"/>
</dbReference>
<evidence type="ECO:0000313" key="3">
    <source>
        <dbReference type="Proteomes" id="UP000263232"/>
    </source>
</evidence>
<dbReference type="PANTHER" id="PTHR47099">
    <property type="entry name" value="METHYLCOBAMIDE:COM METHYLTRANSFERASE MTBA"/>
    <property type="match status" value="1"/>
</dbReference>
<name>A0A347WLW9_9LACT</name>
<sequence>MNKRENVIKLMHGEAYDFVPAGFWIHFDETVNQGSIEDKAQAHLHFAQAGDLSVVKVMNENEFRRKDAVQKASDWGKISVWSPKDSLFAEQREISNRVVDLLDGDYYSIGTVHGLVASLSHSSGLKYAGSLEVLLEHAQQNKQAVLDAIKATTENVINMLNVAQETAVDGIYYAALGGEADRLPREFYEEFIAPYDLAILKEVRQKPIFLHICKTNIDFDRFSAYPADVVNWPIYETGLSLTEGADRFENKVILGGLDDRSGVLVEGSEADIQAAVSDILDEMQGRRFILGADCTLPTEIDYARIQTAATFAREA</sequence>
<dbReference type="AlphaFoldDB" id="A0A347WLW9"/>
<dbReference type="Gene3D" id="3.20.20.210">
    <property type="match status" value="1"/>
</dbReference>
<reference evidence="2 3" key="1">
    <citation type="submission" date="2017-09" db="EMBL/GenBank/DDBJ databases">
        <title>Complete genome sequence of Oxytococcus suis strain ZY16052.</title>
        <authorList>
            <person name="Li F."/>
        </authorList>
    </citation>
    <scope>NUCLEOTIDE SEQUENCE [LARGE SCALE GENOMIC DNA]</scope>
    <source>
        <strain evidence="2 3">ZY16052</strain>
    </source>
</reference>
<dbReference type="Pfam" id="PF01208">
    <property type="entry name" value="URO-D"/>
    <property type="match status" value="1"/>
</dbReference>
<accession>A0A347WLW9</accession>